<evidence type="ECO:0000256" key="1">
    <source>
        <dbReference type="SAM" id="MobiDB-lite"/>
    </source>
</evidence>
<protein>
    <submittedName>
        <fullName evidence="2">Uncharacterized protein</fullName>
    </submittedName>
</protein>
<dbReference type="Proteomes" id="UP000541810">
    <property type="component" value="Unassembled WGS sequence"/>
</dbReference>
<feature type="region of interest" description="Disordered" evidence="1">
    <location>
        <begin position="1"/>
        <end position="20"/>
    </location>
</feature>
<proteinExistence type="predicted"/>
<accession>A0A7X0H4Q1</accession>
<dbReference type="RefSeq" id="WP_184676785.1">
    <property type="nucleotide sequence ID" value="NZ_JACHGY010000001.1"/>
</dbReference>
<reference evidence="2 3" key="1">
    <citation type="submission" date="2020-08" db="EMBL/GenBank/DDBJ databases">
        <title>Genomic Encyclopedia of Type Strains, Phase IV (KMG-IV): sequencing the most valuable type-strain genomes for metagenomic binning, comparative biology and taxonomic classification.</title>
        <authorList>
            <person name="Goeker M."/>
        </authorList>
    </citation>
    <scope>NUCLEOTIDE SEQUENCE [LARGE SCALE GENOMIC DNA]</scope>
    <source>
        <strain evidence="2 3">DSM 103725</strain>
    </source>
</reference>
<gene>
    <name evidence="2" type="ORF">HNQ40_001005</name>
</gene>
<keyword evidence="3" id="KW-1185">Reference proteome</keyword>
<dbReference type="EMBL" id="JACHGY010000001">
    <property type="protein sequence ID" value="MBB6429199.1"/>
    <property type="molecule type" value="Genomic_DNA"/>
</dbReference>
<comment type="caution">
    <text evidence="2">The sequence shown here is derived from an EMBL/GenBank/DDBJ whole genome shotgun (WGS) entry which is preliminary data.</text>
</comment>
<organism evidence="2 3">
    <name type="scientific">Algisphaera agarilytica</name>
    <dbReference type="NCBI Taxonomy" id="1385975"/>
    <lineage>
        <taxon>Bacteria</taxon>
        <taxon>Pseudomonadati</taxon>
        <taxon>Planctomycetota</taxon>
        <taxon>Phycisphaerae</taxon>
        <taxon>Phycisphaerales</taxon>
        <taxon>Phycisphaeraceae</taxon>
        <taxon>Algisphaera</taxon>
    </lineage>
</organism>
<evidence type="ECO:0000313" key="3">
    <source>
        <dbReference type="Proteomes" id="UP000541810"/>
    </source>
</evidence>
<sequence>MPELTYHPIDEVETTEAPQRRNHLPEATPFGVYCNGLEDGNGRGCGRKFAPGAVFDGAPTFDRKAKCWVVVRRFYCPHCETVTSWFEQCDETGELTGVRLTAPLRYSDPKAVETFLNAYPEAAGVMC</sequence>
<dbReference type="AlphaFoldDB" id="A0A7X0H4Q1"/>
<name>A0A7X0H4Q1_9BACT</name>
<evidence type="ECO:0000313" key="2">
    <source>
        <dbReference type="EMBL" id="MBB6429199.1"/>
    </source>
</evidence>